<dbReference type="InterPro" id="IPR020935">
    <property type="entry name" value="PdiEstase_YfcE_CS"/>
</dbReference>
<comment type="cofactor">
    <cofactor evidence="3">
        <name>a divalent metal cation</name>
        <dbReference type="ChEBI" id="CHEBI:60240"/>
    </cofactor>
</comment>
<name>A0A133V1H7_9EURY</name>
<gene>
    <name evidence="5" type="ORF">AKJ42_01360</name>
</gene>
<dbReference type="GO" id="GO:0005737">
    <property type="term" value="C:cytoplasm"/>
    <property type="evidence" value="ECO:0007669"/>
    <property type="project" value="TreeGrafter"/>
</dbReference>
<dbReference type="InterPro" id="IPR024654">
    <property type="entry name" value="Calcineurin-like_PHP_lpxH"/>
</dbReference>
<dbReference type="Proteomes" id="UP000070520">
    <property type="component" value="Unassembled WGS sequence"/>
</dbReference>
<comment type="caution">
    <text evidence="5">The sequence shown here is derived from an EMBL/GenBank/DDBJ whole genome shotgun (WGS) entry which is preliminary data.</text>
</comment>
<evidence type="ECO:0000259" key="4">
    <source>
        <dbReference type="Pfam" id="PF12850"/>
    </source>
</evidence>
<evidence type="ECO:0000256" key="1">
    <source>
        <dbReference type="ARBA" id="ARBA00022723"/>
    </source>
</evidence>
<dbReference type="EC" id="3.1.4.-" evidence="3"/>
<comment type="similarity">
    <text evidence="3">Belongs to the metallophosphoesterase superfamily. YfcE family.</text>
</comment>
<evidence type="ECO:0000313" key="5">
    <source>
        <dbReference type="EMBL" id="KXB00246.1"/>
    </source>
</evidence>
<dbReference type="GO" id="GO:0016791">
    <property type="term" value="F:phosphatase activity"/>
    <property type="evidence" value="ECO:0007669"/>
    <property type="project" value="TreeGrafter"/>
</dbReference>
<reference evidence="5 6" key="1">
    <citation type="journal article" date="2016" name="Sci. Rep.">
        <title>Metabolic traits of an uncultured archaeal lineage -MSBL1- from brine pools of the Red Sea.</title>
        <authorList>
            <person name="Mwirichia R."/>
            <person name="Alam I."/>
            <person name="Rashid M."/>
            <person name="Vinu M."/>
            <person name="Ba-Alawi W."/>
            <person name="Anthony Kamau A."/>
            <person name="Kamanda Ngugi D."/>
            <person name="Goker M."/>
            <person name="Klenk H.P."/>
            <person name="Bajic V."/>
            <person name="Stingl U."/>
        </authorList>
    </citation>
    <scope>NUCLEOTIDE SEQUENCE [LARGE SCALE GENOMIC DNA]</scope>
    <source>
        <strain evidence="5">SCGC-AAA261C02</strain>
    </source>
</reference>
<dbReference type="PROSITE" id="PS01269">
    <property type="entry name" value="UPF0025"/>
    <property type="match status" value="1"/>
</dbReference>
<sequence length="226" mass="25133">MGVIADPHSNLPALKAVLDHMPKVDQIICVGDLVGYGAEPNEVVETVKSKDISSVMGNHDHAAVTGKVSSFNPYAAKAALWTGEALTNENREFLENLPREVKFKEGKWEIYMVHGSPRRPLTEYILPGISNQDLVRLTKEINADVVILGHTHVPLERRIMGKLIINPGAVGQPRDRDPRASYMVLKLGRKLDVEHKRVSYNVEEAAQKIMKAGLPEELATRLNFGW</sequence>
<feature type="domain" description="Calcineurin-like phosphoesterase" evidence="4">
    <location>
        <begin position="2"/>
        <end position="187"/>
    </location>
</feature>
<organism evidence="5 6">
    <name type="scientific">candidate division MSBL1 archaeon SCGC-AAA261C02</name>
    <dbReference type="NCBI Taxonomy" id="1698272"/>
    <lineage>
        <taxon>Archaea</taxon>
        <taxon>Methanobacteriati</taxon>
        <taxon>Methanobacteriota</taxon>
        <taxon>candidate division MSBL1</taxon>
    </lineage>
</organism>
<dbReference type="InterPro" id="IPR050126">
    <property type="entry name" value="Ap4A_hydrolase"/>
</dbReference>
<evidence type="ECO:0000256" key="2">
    <source>
        <dbReference type="ARBA" id="ARBA00022801"/>
    </source>
</evidence>
<dbReference type="InterPro" id="IPR000979">
    <property type="entry name" value="Phosphodiesterase_MJ0936/Vps29"/>
</dbReference>
<evidence type="ECO:0000256" key="3">
    <source>
        <dbReference type="RuleBase" id="RU362039"/>
    </source>
</evidence>
<evidence type="ECO:0000313" key="6">
    <source>
        <dbReference type="Proteomes" id="UP000070520"/>
    </source>
</evidence>
<protein>
    <recommendedName>
        <fullName evidence="3">Phosphoesterase</fullName>
        <ecNumber evidence="3">3.1.4.-</ecNumber>
    </recommendedName>
</protein>
<dbReference type="InterPro" id="IPR011152">
    <property type="entry name" value="Pesterase_MJ0912"/>
</dbReference>
<dbReference type="PANTHER" id="PTHR42850">
    <property type="entry name" value="METALLOPHOSPHOESTERASE"/>
    <property type="match status" value="1"/>
</dbReference>
<keyword evidence="2" id="KW-0378">Hydrolase</keyword>
<dbReference type="PIRSF" id="PIRSF000883">
    <property type="entry name" value="Pesterase_MJ0912"/>
    <property type="match status" value="1"/>
</dbReference>
<dbReference type="EMBL" id="LHXW01000009">
    <property type="protein sequence ID" value="KXB00246.1"/>
    <property type="molecule type" value="Genomic_DNA"/>
</dbReference>
<dbReference type="Pfam" id="PF12850">
    <property type="entry name" value="Metallophos_2"/>
    <property type="match status" value="1"/>
</dbReference>
<dbReference type="NCBIfam" id="TIGR00040">
    <property type="entry name" value="yfcE"/>
    <property type="match status" value="1"/>
</dbReference>
<dbReference type="AlphaFoldDB" id="A0A133V1H7"/>
<accession>A0A133V1H7</accession>
<dbReference type="PATRIC" id="fig|1698272.3.peg.836"/>
<dbReference type="InterPro" id="IPR029052">
    <property type="entry name" value="Metallo-depent_PP-like"/>
</dbReference>
<keyword evidence="1 3" id="KW-0479">Metal-binding</keyword>
<dbReference type="Gene3D" id="3.60.21.10">
    <property type="match status" value="1"/>
</dbReference>
<proteinExistence type="inferred from homology"/>
<dbReference type="SUPFAM" id="SSF56300">
    <property type="entry name" value="Metallo-dependent phosphatases"/>
    <property type="match status" value="1"/>
</dbReference>
<dbReference type="PANTHER" id="PTHR42850:SF2">
    <property type="entry name" value="BLL5683 PROTEIN"/>
    <property type="match status" value="1"/>
</dbReference>
<keyword evidence="6" id="KW-1185">Reference proteome</keyword>
<dbReference type="GO" id="GO:0046872">
    <property type="term" value="F:metal ion binding"/>
    <property type="evidence" value="ECO:0007669"/>
    <property type="project" value="UniProtKB-KW"/>
</dbReference>